<dbReference type="GO" id="GO:0099078">
    <property type="term" value="C:BORC complex"/>
    <property type="evidence" value="ECO:0007669"/>
    <property type="project" value="TreeGrafter"/>
</dbReference>
<name>A0A8D8XMW9_9HEMI</name>
<dbReference type="PANTHER" id="PTHR31397">
    <property type="entry name" value="BLOC-1-RELATED COMPLEX SUBUNIT 7 BORSC7"/>
    <property type="match status" value="1"/>
</dbReference>
<dbReference type="EMBL" id="HBUF01520425">
    <property type="protein sequence ID" value="CAG6748750.1"/>
    <property type="molecule type" value="Transcribed_RNA"/>
</dbReference>
<dbReference type="EMBL" id="HBUF01340741">
    <property type="protein sequence ID" value="CAG6702949.1"/>
    <property type="molecule type" value="Transcribed_RNA"/>
</dbReference>
<sequence>MASASSSSARTLFGESKSRLADRVKVNIENIASVAREINRNSKSNEILSQSIRTFVNLDHTIDNTETNIKKLDRIKSHLGQQQDYIVQNSHLLEGLKEQVNAMQR</sequence>
<dbReference type="EMBL" id="HBUF01022795">
    <property type="protein sequence ID" value="CAG6611790.1"/>
    <property type="molecule type" value="Transcribed_RNA"/>
</dbReference>
<dbReference type="GO" id="GO:0005765">
    <property type="term" value="C:lysosomal membrane"/>
    <property type="evidence" value="ECO:0007669"/>
    <property type="project" value="UniProtKB-SubCell"/>
</dbReference>
<evidence type="ECO:0000313" key="6">
    <source>
        <dbReference type="EMBL" id="CAG6702947.1"/>
    </source>
</evidence>
<dbReference type="PANTHER" id="PTHR31397:SF1">
    <property type="entry name" value="BLOC-1-RELATED COMPLEX SUBUNIT 7"/>
    <property type="match status" value="1"/>
</dbReference>
<dbReference type="EMBL" id="HBUF01340738">
    <property type="protein sequence ID" value="CAG6702943.1"/>
    <property type="molecule type" value="Transcribed_RNA"/>
</dbReference>
<organism evidence="6">
    <name type="scientific">Cacopsylla melanoneura</name>
    <dbReference type="NCBI Taxonomy" id="428564"/>
    <lineage>
        <taxon>Eukaryota</taxon>
        <taxon>Metazoa</taxon>
        <taxon>Ecdysozoa</taxon>
        <taxon>Arthropoda</taxon>
        <taxon>Hexapoda</taxon>
        <taxon>Insecta</taxon>
        <taxon>Pterygota</taxon>
        <taxon>Neoptera</taxon>
        <taxon>Paraneoptera</taxon>
        <taxon>Hemiptera</taxon>
        <taxon>Sternorrhyncha</taxon>
        <taxon>Psylloidea</taxon>
        <taxon>Psyllidae</taxon>
        <taxon>Psyllinae</taxon>
        <taxon>Cacopsylla</taxon>
    </lineage>
</organism>
<dbReference type="EMBL" id="HBUF01520423">
    <property type="protein sequence ID" value="CAG6748739.1"/>
    <property type="molecule type" value="Transcribed_RNA"/>
</dbReference>
<evidence type="ECO:0000256" key="3">
    <source>
        <dbReference type="ARBA" id="ARBA00022295"/>
    </source>
</evidence>
<dbReference type="EMBL" id="HBUF01340739">
    <property type="protein sequence ID" value="CAG6702945.1"/>
    <property type="molecule type" value="Transcribed_RNA"/>
</dbReference>
<evidence type="ECO:0000256" key="2">
    <source>
        <dbReference type="ARBA" id="ARBA00005433"/>
    </source>
</evidence>
<comment type="subcellular location">
    <subcellularLocation>
        <location evidence="1">Lysosome membrane</location>
    </subcellularLocation>
</comment>
<dbReference type="EMBL" id="HBUF01520426">
    <property type="protein sequence ID" value="CAG6748755.1"/>
    <property type="molecule type" value="Transcribed_RNA"/>
</dbReference>
<proteinExistence type="inferred from homology"/>
<dbReference type="EMBL" id="HBUF01520427">
    <property type="protein sequence ID" value="CAG6748761.1"/>
    <property type="molecule type" value="Transcribed_RNA"/>
</dbReference>
<reference evidence="6" key="1">
    <citation type="submission" date="2021-05" db="EMBL/GenBank/DDBJ databases">
        <authorList>
            <person name="Alioto T."/>
            <person name="Alioto T."/>
            <person name="Gomez Garrido J."/>
        </authorList>
    </citation>
    <scope>NUCLEOTIDE SEQUENCE</scope>
</reference>
<dbReference type="EMBL" id="HBUF01022793">
    <property type="protein sequence ID" value="CAG6611787.1"/>
    <property type="molecule type" value="Transcribed_RNA"/>
</dbReference>
<evidence type="ECO:0000256" key="1">
    <source>
        <dbReference type="ARBA" id="ARBA00004656"/>
    </source>
</evidence>
<comment type="similarity">
    <text evidence="2">Belongs to the BORCS7 family.</text>
</comment>
<accession>A0A8D8XMW9</accession>
<dbReference type="EMBL" id="HBUF01520422">
    <property type="protein sequence ID" value="CAG6748734.1"/>
    <property type="molecule type" value="Transcribed_RNA"/>
</dbReference>
<dbReference type="EMBL" id="HBUF01520424">
    <property type="protein sequence ID" value="CAG6748745.1"/>
    <property type="molecule type" value="Transcribed_RNA"/>
</dbReference>
<evidence type="ECO:0000256" key="5">
    <source>
        <dbReference type="ARBA" id="ARBA00023228"/>
    </source>
</evidence>
<dbReference type="Pfam" id="PF16088">
    <property type="entry name" value="BORCS7"/>
    <property type="match status" value="1"/>
</dbReference>
<keyword evidence="4" id="KW-0472">Membrane</keyword>
<dbReference type="InterPro" id="IPR032143">
    <property type="entry name" value="BORCS7"/>
</dbReference>
<dbReference type="AlphaFoldDB" id="A0A8D8XMW9"/>
<keyword evidence="5" id="KW-0458">Lysosome</keyword>
<dbReference type="EMBL" id="HBUF01340737">
    <property type="protein sequence ID" value="CAG6702941.1"/>
    <property type="molecule type" value="Transcribed_RNA"/>
</dbReference>
<protein>
    <recommendedName>
        <fullName evidence="3">BLOC-1-related complex subunit 7</fullName>
    </recommendedName>
</protein>
<evidence type="ECO:0000256" key="4">
    <source>
        <dbReference type="ARBA" id="ARBA00023136"/>
    </source>
</evidence>
<dbReference type="EMBL" id="HBUF01340740">
    <property type="protein sequence ID" value="CAG6702947.1"/>
    <property type="molecule type" value="Transcribed_RNA"/>
</dbReference>